<name>A0A1E5W7X7_9POAL</name>
<dbReference type="EMBL" id="LWDX02018985">
    <property type="protein sequence ID" value="OEL33360.1"/>
    <property type="molecule type" value="Genomic_DNA"/>
</dbReference>
<dbReference type="Proteomes" id="UP000095767">
    <property type="component" value="Unassembled WGS sequence"/>
</dbReference>
<gene>
    <name evidence="1" type="ORF">BAE44_0005619</name>
</gene>
<proteinExistence type="predicted"/>
<keyword evidence="2" id="KW-1185">Reference proteome</keyword>
<accession>A0A1E5W7X7</accession>
<evidence type="ECO:0000313" key="1">
    <source>
        <dbReference type="EMBL" id="OEL33360.1"/>
    </source>
</evidence>
<protein>
    <submittedName>
        <fullName evidence="1">Uncharacterized protein</fullName>
    </submittedName>
</protein>
<reference evidence="1 2" key="1">
    <citation type="submission" date="2016-09" db="EMBL/GenBank/DDBJ databases">
        <title>The draft genome of Dichanthelium oligosanthes: A C3 panicoid grass species.</title>
        <authorList>
            <person name="Studer A.J."/>
            <person name="Schnable J.C."/>
            <person name="Brutnell T.P."/>
        </authorList>
    </citation>
    <scope>NUCLEOTIDE SEQUENCE [LARGE SCALE GENOMIC DNA]</scope>
    <source>
        <strain evidence="2">cv. Kellogg 1175</strain>
        <tissue evidence="1">Leaf</tissue>
    </source>
</reference>
<sequence length="24" mass="2831">LSTVPRQEYNATLINEQFISLHKE</sequence>
<evidence type="ECO:0000313" key="2">
    <source>
        <dbReference type="Proteomes" id="UP000095767"/>
    </source>
</evidence>
<dbReference type="AlphaFoldDB" id="A0A1E5W7X7"/>
<comment type="caution">
    <text evidence="1">The sequence shown here is derived from an EMBL/GenBank/DDBJ whole genome shotgun (WGS) entry which is preliminary data.</text>
</comment>
<organism evidence="1 2">
    <name type="scientific">Dichanthelium oligosanthes</name>
    <dbReference type="NCBI Taxonomy" id="888268"/>
    <lineage>
        <taxon>Eukaryota</taxon>
        <taxon>Viridiplantae</taxon>
        <taxon>Streptophyta</taxon>
        <taxon>Embryophyta</taxon>
        <taxon>Tracheophyta</taxon>
        <taxon>Spermatophyta</taxon>
        <taxon>Magnoliopsida</taxon>
        <taxon>Liliopsida</taxon>
        <taxon>Poales</taxon>
        <taxon>Poaceae</taxon>
        <taxon>PACMAD clade</taxon>
        <taxon>Panicoideae</taxon>
        <taxon>Panicodae</taxon>
        <taxon>Paniceae</taxon>
        <taxon>Dichantheliinae</taxon>
        <taxon>Dichanthelium</taxon>
    </lineage>
</organism>
<feature type="non-terminal residue" evidence="1">
    <location>
        <position position="1"/>
    </location>
</feature>